<gene>
    <name evidence="1" type="ORF">EDC24_2438</name>
</gene>
<dbReference type="InterPro" id="IPR024992">
    <property type="entry name" value="DUF3891"/>
</dbReference>
<comment type="caution">
    <text evidence="1">The sequence shown here is derived from an EMBL/GenBank/DDBJ whole genome shotgun (WGS) entry which is preliminary data.</text>
</comment>
<evidence type="ECO:0000313" key="2">
    <source>
        <dbReference type="Proteomes" id="UP000276443"/>
    </source>
</evidence>
<dbReference type="RefSeq" id="WP_170158576.1">
    <property type="nucleotide sequence ID" value="NZ_RKRF01000011.1"/>
</dbReference>
<dbReference type="Proteomes" id="UP000276443">
    <property type="component" value="Unassembled WGS sequence"/>
</dbReference>
<sequence>MIVSNHHERFQLFTQYNHSKLSGQFVPYWNDSELHKDTCYPSIKLAIEEHDRAWIPLDQEPLWNDEKGMPHSFMDYPMKPKIEAYARGINEVEDMSAYAGYLNSLHFLSFFNQNSTDPDISRFISREIDRQYKLEEHLLNKQDIDYHYKLLQFCDDLSLYICLNKPGVPKEDEHFMFKDGFRQDFNHLGQKIQAHWKNEHEILVEPFPFNESFQVTVPYRELTKEEVEDQGLIKSYNQAEWKERKVFINRV</sequence>
<name>A0A3N5B203_9BACI</name>
<dbReference type="Pfam" id="PF13030">
    <property type="entry name" value="DUF3891"/>
    <property type="match status" value="1"/>
</dbReference>
<protein>
    <submittedName>
        <fullName evidence="1">Uncharacterized protein DUF3891</fullName>
    </submittedName>
</protein>
<keyword evidence="2" id="KW-1185">Reference proteome</keyword>
<dbReference type="AlphaFoldDB" id="A0A3N5B203"/>
<accession>A0A3N5B203</accession>
<evidence type="ECO:0000313" key="1">
    <source>
        <dbReference type="EMBL" id="RPF51169.1"/>
    </source>
</evidence>
<organism evidence="1 2">
    <name type="scientific">Aquisalibacillus elongatus</name>
    <dbReference type="NCBI Taxonomy" id="485577"/>
    <lineage>
        <taxon>Bacteria</taxon>
        <taxon>Bacillati</taxon>
        <taxon>Bacillota</taxon>
        <taxon>Bacilli</taxon>
        <taxon>Bacillales</taxon>
        <taxon>Bacillaceae</taxon>
        <taxon>Aquisalibacillus</taxon>
    </lineage>
</organism>
<proteinExistence type="predicted"/>
<reference evidence="1 2" key="1">
    <citation type="submission" date="2018-11" db="EMBL/GenBank/DDBJ databases">
        <title>Genomic Encyclopedia of Type Strains, Phase IV (KMG-IV): sequencing the most valuable type-strain genomes for metagenomic binning, comparative biology and taxonomic classification.</title>
        <authorList>
            <person name="Goeker M."/>
        </authorList>
    </citation>
    <scope>NUCLEOTIDE SEQUENCE [LARGE SCALE GENOMIC DNA]</scope>
    <source>
        <strain evidence="1 2">DSM 18090</strain>
    </source>
</reference>
<dbReference type="EMBL" id="RKRF01000011">
    <property type="protein sequence ID" value="RPF51169.1"/>
    <property type="molecule type" value="Genomic_DNA"/>
</dbReference>